<dbReference type="Pfam" id="PF00255">
    <property type="entry name" value="GSHPx"/>
    <property type="match status" value="1"/>
</dbReference>
<keyword evidence="2 4" id="KW-0575">Peroxidase</keyword>
<dbReference type="GO" id="GO:0004601">
    <property type="term" value="F:peroxidase activity"/>
    <property type="evidence" value="ECO:0007669"/>
    <property type="project" value="UniProtKB-KW"/>
</dbReference>
<proteinExistence type="inferred from homology"/>
<organism evidence="5 6">
    <name type="scientific">Heyndrickxia acidicola</name>
    <dbReference type="NCBI Taxonomy" id="209389"/>
    <lineage>
        <taxon>Bacteria</taxon>
        <taxon>Bacillati</taxon>
        <taxon>Bacillota</taxon>
        <taxon>Bacilli</taxon>
        <taxon>Bacillales</taxon>
        <taxon>Bacillaceae</taxon>
        <taxon>Heyndrickxia</taxon>
    </lineage>
</organism>
<dbReference type="PIRSF" id="PIRSF000303">
    <property type="entry name" value="Glutathion_perox"/>
    <property type="match status" value="1"/>
</dbReference>
<dbReference type="SUPFAM" id="SSF52833">
    <property type="entry name" value="Thioredoxin-like"/>
    <property type="match status" value="1"/>
</dbReference>
<dbReference type="InterPro" id="IPR000889">
    <property type="entry name" value="Glutathione_peroxidase"/>
</dbReference>
<dbReference type="PANTHER" id="PTHR11592:SF78">
    <property type="entry name" value="GLUTATHIONE PEROXIDASE"/>
    <property type="match status" value="1"/>
</dbReference>
<dbReference type="PROSITE" id="PS51355">
    <property type="entry name" value="GLUTATHIONE_PEROXID_3"/>
    <property type="match status" value="1"/>
</dbReference>
<evidence type="ECO:0000256" key="1">
    <source>
        <dbReference type="ARBA" id="ARBA00006926"/>
    </source>
</evidence>
<dbReference type="CDD" id="cd00340">
    <property type="entry name" value="GSH_Peroxidase"/>
    <property type="match status" value="1"/>
</dbReference>
<name>A0ABU6MJI1_9BACI</name>
<dbReference type="InterPro" id="IPR036249">
    <property type="entry name" value="Thioredoxin-like_sf"/>
</dbReference>
<dbReference type="RefSeq" id="WP_066261752.1">
    <property type="nucleotide sequence ID" value="NZ_JARMAB010000026.1"/>
</dbReference>
<protein>
    <recommendedName>
        <fullName evidence="4">Glutathione peroxidase</fullName>
    </recommendedName>
</protein>
<evidence type="ECO:0000313" key="6">
    <source>
        <dbReference type="Proteomes" id="UP001341444"/>
    </source>
</evidence>
<dbReference type="PRINTS" id="PR01011">
    <property type="entry name" value="GLUTPROXDASE"/>
</dbReference>
<evidence type="ECO:0000256" key="4">
    <source>
        <dbReference type="RuleBase" id="RU000499"/>
    </source>
</evidence>
<dbReference type="PROSITE" id="PS00460">
    <property type="entry name" value="GLUTATHIONE_PEROXID_1"/>
    <property type="match status" value="1"/>
</dbReference>
<comment type="similarity">
    <text evidence="1 4">Belongs to the glutathione peroxidase family.</text>
</comment>
<reference evidence="5 6" key="1">
    <citation type="submission" date="2023-03" db="EMBL/GenBank/DDBJ databases">
        <title>Bacillus Genome Sequencing.</title>
        <authorList>
            <person name="Dunlap C."/>
        </authorList>
    </citation>
    <scope>NUCLEOTIDE SEQUENCE [LARGE SCALE GENOMIC DNA]</scope>
    <source>
        <strain evidence="5 6">B-23453</strain>
    </source>
</reference>
<dbReference type="PANTHER" id="PTHR11592">
    <property type="entry name" value="GLUTATHIONE PEROXIDASE"/>
    <property type="match status" value="1"/>
</dbReference>
<dbReference type="InterPro" id="IPR029760">
    <property type="entry name" value="GPX_CS"/>
</dbReference>
<gene>
    <name evidence="5" type="ORF">P4T90_17410</name>
</gene>
<keyword evidence="6" id="KW-1185">Reference proteome</keyword>
<dbReference type="Proteomes" id="UP001341444">
    <property type="component" value="Unassembled WGS sequence"/>
</dbReference>
<evidence type="ECO:0000313" key="5">
    <source>
        <dbReference type="EMBL" id="MED1204826.1"/>
    </source>
</evidence>
<accession>A0ABU6MJI1</accession>
<evidence type="ECO:0000256" key="3">
    <source>
        <dbReference type="ARBA" id="ARBA00023002"/>
    </source>
</evidence>
<comment type="caution">
    <text evidence="5">The sequence shown here is derived from an EMBL/GenBank/DDBJ whole genome shotgun (WGS) entry which is preliminary data.</text>
</comment>
<evidence type="ECO:0000256" key="2">
    <source>
        <dbReference type="ARBA" id="ARBA00022559"/>
    </source>
</evidence>
<dbReference type="PROSITE" id="PS00763">
    <property type="entry name" value="GLUTATHIONE_PEROXID_2"/>
    <property type="match status" value="1"/>
</dbReference>
<dbReference type="InterPro" id="IPR029759">
    <property type="entry name" value="GPX_AS"/>
</dbReference>
<dbReference type="EMBL" id="JARMAB010000026">
    <property type="protein sequence ID" value="MED1204826.1"/>
    <property type="molecule type" value="Genomic_DNA"/>
</dbReference>
<keyword evidence="3 4" id="KW-0560">Oxidoreductase</keyword>
<dbReference type="Gene3D" id="3.40.30.10">
    <property type="entry name" value="Glutaredoxin"/>
    <property type="match status" value="1"/>
</dbReference>
<sequence>MNIYQYSAKTINGEEISLKDFSGKVLLIVNVASKCGFTPQYQELQELYTHYLEKGFEVLGFPCGQFMNQELDSSKEIAEFCTLNYGVTFPMFEKIEVNGNNTHPLFVYLKKEAKGVMGSRQIKWNFTKFLIDREGRVTARYAPSTLPSHLKNEIEQLLK</sequence>